<sequence length="289" mass="31322">MRPCLRPGRPLRALQAARSYSVASKPHAYLTPASKLLNRDLPGVSAIVLDRPEARNALSMQMVDELLEIMAKLPNDGTRVTMVHANGPVFCAGADLRERKTMSRERVDKFLNDMNQMMRDLEKLPMPTIAAVQGPAMGGGTELSLCCDLRTGQPETTFALPEVKLGIIPGAGGTQRLTHLLGRSKAMELIFTGRKVDVNEALELGLIDKIAKDGQNSTDAAADIVELMLSSAPLSLRAAKQAINAAPGTPIDEGLRLERAAYATLLDSEDRLEGLRAFAEKRKPIFQGK</sequence>
<protein>
    <recommendedName>
        <fullName evidence="6">Enoyl-CoA hydratase</fullName>
    </recommendedName>
</protein>
<dbReference type="RefSeq" id="XP_014181158.1">
    <property type="nucleotide sequence ID" value="XM_014325683.1"/>
</dbReference>
<organism evidence="4 5">
    <name type="scientific">Trichosporon asahii var. asahii (strain ATCC 90039 / CBS 2479 / JCM 2466 / KCTC 7840 / NBRC 103889/ NCYC 2677 / UAMH 7654)</name>
    <name type="common">Yeast</name>
    <dbReference type="NCBI Taxonomy" id="1186058"/>
    <lineage>
        <taxon>Eukaryota</taxon>
        <taxon>Fungi</taxon>
        <taxon>Dikarya</taxon>
        <taxon>Basidiomycota</taxon>
        <taxon>Agaricomycotina</taxon>
        <taxon>Tremellomycetes</taxon>
        <taxon>Trichosporonales</taxon>
        <taxon>Trichosporonaceae</taxon>
        <taxon>Trichosporon</taxon>
    </lineage>
</organism>
<dbReference type="OrthoDB" id="410701at2759"/>
<name>J6F4A4_TRIAS</name>
<dbReference type="HOGENOM" id="CLU_009834_7_6_1"/>
<dbReference type="InterPro" id="IPR018376">
    <property type="entry name" value="Enoyl-CoA_hyd/isom_CS"/>
</dbReference>
<dbReference type="SUPFAM" id="SSF52096">
    <property type="entry name" value="ClpP/crotonase"/>
    <property type="match status" value="1"/>
</dbReference>
<dbReference type="InterPro" id="IPR029045">
    <property type="entry name" value="ClpP/crotonase-like_dom_sf"/>
</dbReference>
<dbReference type="GO" id="GO:0016836">
    <property type="term" value="F:hydro-lyase activity"/>
    <property type="evidence" value="ECO:0007669"/>
    <property type="project" value="UniProtKB-ARBA"/>
</dbReference>
<gene>
    <name evidence="4" type="ORF">A1Q1_00722</name>
</gene>
<reference evidence="4 5" key="1">
    <citation type="journal article" date="2012" name="Eukaryot. Cell">
        <title>Draft genome sequence of CBS 2479, the standard type strain of Trichosporon asahii.</title>
        <authorList>
            <person name="Yang R.Y."/>
            <person name="Li H.T."/>
            <person name="Zhu H."/>
            <person name="Zhou G.P."/>
            <person name="Wang M."/>
            <person name="Wang L."/>
        </authorList>
    </citation>
    <scope>NUCLEOTIDE SEQUENCE [LARGE SCALE GENOMIC DNA]</scope>
    <source>
        <strain evidence="5">ATCC 90039 / CBS 2479 / JCM 2466 / KCTC 7840 / NCYC 2677 / UAMH 7654</strain>
    </source>
</reference>
<dbReference type="Proteomes" id="UP000002748">
    <property type="component" value="Unassembled WGS sequence"/>
</dbReference>
<dbReference type="PANTHER" id="PTHR11941:SF171">
    <property type="entry name" value="SD19268P"/>
    <property type="match status" value="1"/>
</dbReference>
<dbReference type="CDD" id="cd06558">
    <property type="entry name" value="crotonase-like"/>
    <property type="match status" value="1"/>
</dbReference>
<evidence type="ECO:0008006" key="6">
    <source>
        <dbReference type="Google" id="ProtNLM"/>
    </source>
</evidence>
<dbReference type="FunFam" id="3.90.226.10:FF:000009">
    <property type="entry name" value="Carnitinyl-CoA dehydratase"/>
    <property type="match status" value="1"/>
</dbReference>
<dbReference type="GO" id="GO:0005739">
    <property type="term" value="C:mitochondrion"/>
    <property type="evidence" value="ECO:0007669"/>
    <property type="project" value="TreeGrafter"/>
</dbReference>
<evidence type="ECO:0000256" key="2">
    <source>
        <dbReference type="ARBA" id="ARBA00023239"/>
    </source>
</evidence>
<comment type="similarity">
    <text evidence="1 3">Belongs to the enoyl-CoA hydratase/isomerase family.</text>
</comment>
<evidence type="ECO:0000313" key="4">
    <source>
        <dbReference type="EMBL" id="EJT50067.1"/>
    </source>
</evidence>
<dbReference type="FunFam" id="1.10.12.10:FF:000001">
    <property type="entry name" value="Probable enoyl-CoA hydratase, mitochondrial"/>
    <property type="match status" value="1"/>
</dbReference>
<dbReference type="PANTHER" id="PTHR11941">
    <property type="entry name" value="ENOYL-COA HYDRATASE-RELATED"/>
    <property type="match status" value="1"/>
</dbReference>
<keyword evidence="2" id="KW-0456">Lyase</keyword>
<dbReference type="Pfam" id="PF00378">
    <property type="entry name" value="ECH_1"/>
    <property type="match status" value="1"/>
</dbReference>
<dbReference type="VEuPathDB" id="FungiDB:A1Q1_00722"/>
<evidence type="ECO:0000313" key="5">
    <source>
        <dbReference type="Proteomes" id="UP000002748"/>
    </source>
</evidence>
<dbReference type="GeneID" id="25984236"/>
<dbReference type="Gene3D" id="3.90.226.10">
    <property type="entry name" value="2-enoyl-CoA Hydratase, Chain A, domain 1"/>
    <property type="match status" value="1"/>
</dbReference>
<dbReference type="Gene3D" id="1.10.12.10">
    <property type="entry name" value="Lyase 2-enoyl-coa Hydratase, Chain A, domain 2"/>
    <property type="match status" value="1"/>
</dbReference>
<dbReference type="AlphaFoldDB" id="J6F4A4"/>
<evidence type="ECO:0000256" key="3">
    <source>
        <dbReference type="RuleBase" id="RU003707"/>
    </source>
</evidence>
<dbReference type="InterPro" id="IPR001753">
    <property type="entry name" value="Enoyl-CoA_hydra/iso"/>
</dbReference>
<proteinExistence type="inferred from homology"/>
<dbReference type="InterPro" id="IPR014748">
    <property type="entry name" value="Enoyl-CoA_hydra_C"/>
</dbReference>
<dbReference type="KEGG" id="tasa:A1Q1_00722"/>
<comment type="caution">
    <text evidence="4">The sequence shown here is derived from an EMBL/GenBank/DDBJ whole genome shotgun (WGS) entry which is preliminary data.</text>
</comment>
<dbReference type="EMBL" id="ALBS01000136">
    <property type="protein sequence ID" value="EJT50067.1"/>
    <property type="molecule type" value="Genomic_DNA"/>
</dbReference>
<dbReference type="PROSITE" id="PS00166">
    <property type="entry name" value="ENOYL_COA_HYDRATASE"/>
    <property type="match status" value="1"/>
</dbReference>
<dbReference type="GO" id="GO:0006635">
    <property type="term" value="P:fatty acid beta-oxidation"/>
    <property type="evidence" value="ECO:0007669"/>
    <property type="project" value="TreeGrafter"/>
</dbReference>
<accession>J6F4A4</accession>
<evidence type="ECO:0000256" key="1">
    <source>
        <dbReference type="ARBA" id="ARBA00005254"/>
    </source>
</evidence>